<feature type="compositionally biased region" description="Basic residues" evidence="1">
    <location>
        <begin position="32"/>
        <end position="42"/>
    </location>
</feature>
<feature type="region of interest" description="Disordered" evidence="1">
    <location>
        <begin position="1"/>
        <end position="42"/>
    </location>
</feature>
<feature type="region of interest" description="Disordered" evidence="1">
    <location>
        <begin position="56"/>
        <end position="79"/>
    </location>
</feature>
<keyword evidence="2" id="KW-0808">Transferase</keyword>
<proteinExistence type="predicted"/>
<protein>
    <submittedName>
        <fullName evidence="2">Dna methyltransferase</fullName>
    </submittedName>
</protein>
<dbReference type="STRING" id="1306953.J121_2410"/>
<dbReference type="AlphaFoldDB" id="A0A0L1KE80"/>
<evidence type="ECO:0000256" key="1">
    <source>
        <dbReference type="SAM" id="MobiDB-lite"/>
    </source>
</evidence>
<feature type="compositionally biased region" description="Basic residues" evidence="1">
    <location>
        <begin position="70"/>
        <end position="79"/>
    </location>
</feature>
<evidence type="ECO:0000313" key="3">
    <source>
        <dbReference type="Proteomes" id="UP000037446"/>
    </source>
</evidence>
<sequence>MREIIHGSPLPASVGESPTLSNNRSNPAGPRRASRLRSKGMRVARTDEIAIQAKPKHRYVRRGDQDVRSGRCRRAGIRR</sequence>
<comment type="caution">
    <text evidence="2">The sequence shown here is derived from an EMBL/GenBank/DDBJ whole genome shotgun (WGS) entry which is preliminary data.</text>
</comment>
<dbReference type="GO" id="GO:0032259">
    <property type="term" value="P:methylation"/>
    <property type="evidence" value="ECO:0007669"/>
    <property type="project" value="UniProtKB-KW"/>
</dbReference>
<dbReference type="EMBL" id="JYNE01000023">
    <property type="protein sequence ID" value="KNH02167.1"/>
    <property type="molecule type" value="Genomic_DNA"/>
</dbReference>
<dbReference type="Proteomes" id="UP000037446">
    <property type="component" value="Unassembled WGS sequence"/>
</dbReference>
<evidence type="ECO:0000313" key="2">
    <source>
        <dbReference type="EMBL" id="KNH02167.1"/>
    </source>
</evidence>
<accession>A0A0L1KE80</accession>
<gene>
    <name evidence="2" type="ORF">J121_2410</name>
</gene>
<name>A0A0L1KE80_9SPHN</name>
<reference evidence="2" key="1">
    <citation type="submission" date="2015-02" db="EMBL/GenBank/DDBJ databases">
        <authorList>
            <person name="Chooi Y.-H."/>
        </authorList>
    </citation>
    <scope>NUCLEOTIDE SEQUENCE [LARGE SCALE GENOMIC DNA]</scope>
    <source>
        <strain evidence="2">LAMA 915</strain>
    </source>
</reference>
<dbReference type="GO" id="GO:0008168">
    <property type="term" value="F:methyltransferase activity"/>
    <property type="evidence" value="ECO:0007669"/>
    <property type="project" value="UniProtKB-KW"/>
</dbReference>
<keyword evidence="2" id="KW-0489">Methyltransferase</keyword>
<feature type="compositionally biased region" description="Polar residues" evidence="1">
    <location>
        <begin position="16"/>
        <end position="26"/>
    </location>
</feature>
<organism evidence="2 3">
    <name type="scientific">Qipengyuania citrea LAMA 915</name>
    <dbReference type="NCBI Taxonomy" id="1306953"/>
    <lineage>
        <taxon>Bacteria</taxon>
        <taxon>Pseudomonadati</taxon>
        <taxon>Pseudomonadota</taxon>
        <taxon>Alphaproteobacteria</taxon>
        <taxon>Sphingomonadales</taxon>
        <taxon>Erythrobacteraceae</taxon>
        <taxon>Qipengyuania</taxon>
    </lineage>
</organism>